<reference evidence="3" key="1">
    <citation type="journal article" date="2017" name="Appl. Environ. Microbiol.">
        <title>Genomic analysis of Calderihabitans maritimus KKC1, a thermophilic hydrogenogenic carboxydotrophic bacterium isolated from marine sediment.</title>
        <authorList>
            <person name="Omae K."/>
            <person name="Yoneda Y."/>
            <person name="Fukuyama Y."/>
            <person name="Yoshida T."/>
            <person name="Sako Y."/>
        </authorList>
    </citation>
    <scope>NUCLEOTIDE SEQUENCE [LARGE SCALE GENOMIC DNA]</scope>
    <source>
        <strain evidence="3">KKC1</strain>
    </source>
</reference>
<dbReference type="AlphaFoldDB" id="A0A1Z5HQV9"/>
<proteinExistence type="predicted"/>
<evidence type="ECO:0000313" key="2">
    <source>
        <dbReference type="EMBL" id="GAW91701.1"/>
    </source>
</evidence>
<gene>
    <name evidence="2" type="ORF">KKC1_08620</name>
</gene>
<protein>
    <submittedName>
        <fullName evidence="2">TBC1 domain family member 5</fullName>
    </submittedName>
</protein>
<keyword evidence="3" id="KW-1185">Reference proteome</keyword>
<keyword evidence="1" id="KW-0472">Membrane</keyword>
<dbReference type="RefSeq" id="WP_088553199.1">
    <property type="nucleotide sequence ID" value="NZ_BDGJ01000030.1"/>
</dbReference>
<keyword evidence="1" id="KW-1133">Transmembrane helix</keyword>
<organism evidence="2 3">
    <name type="scientific">Calderihabitans maritimus</name>
    <dbReference type="NCBI Taxonomy" id="1246530"/>
    <lineage>
        <taxon>Bacteria</taxon>
        <taxon>Bacillati</taxon>
        <taxon>Bacillota</taxon>
        <taxon>Clostridia</taxon>
        <taxon>Neomoorellales</taxon>
        <taxon>Calderihabitantaceae</taxon>
        <taxon>Calderihabitans</taxon>
    </lineage>
</organism>
<name>A0A1Z5HQV9_9FIRM</name>
<dbReference type="Proteomes" id="UP000197032">
    <property type="component" value="Unassembled WGS sequence"/>
</dbReference>
<accession>A0A1Z5HQV9</accession>
<dbReference type="EMBL" id="BDGJ01000030">
    <property type="protein sequence ID" value="GAW91701.1"/>
    <property type="molecule type" value="Genomic_DNA"/>
</dbReference>
<feature type="transmembrane region" description="Helical" evidence="1">
    <location>
        <begin position="12"/>
        <end position="36"/>
    </location>
</feature>
<evidence type="ECO:0000313" key="3">
    <source>
        <dbReference type="Proteomes" id="UP000197032"/>
    </source>
</evidence>
<sequence length="96" mass="10327">MMEYDRKIFPYAAMTFLAAPIAVVLHELAHLLVYIMNGIPAQFVSFSSAVPVGASTGSPAVYGAITHQEGPAWIIGTEYGKPPTSKKFINSKILEG</sequence>
<keyword evidence="1" id="KW-0812">Transmembrane</keyword>
<evidence type="ECO:0000256" key="1">
    <source>
        <dbReference type="SAM" id="Phobius"/>
    </source>
</evidence>
<comment type="caution">
    <text evidence="2">The sequence shown here is derived from an EMBL/GenBank/DDBJ whole genome shotgun (WGS) entry which is preliminary data.</text>
</comment>